<dbReference type="HOGENOM" id="CLU_041661_0_0_0"/>
<dbReference type="EMBL" id="CP002546">
    <property type="protein sequence ID" value="ADY59504.1"/>
    <property type="molecule type" value="Genomic_DNA"/>
</dbReference>
<dbReference type="KEGG" id="pbs:Plabr_1895"/>
<dbReference type="PANTHER" id="PTHR30093:SF2">
    <property type="entry name" value="TYPE II SECRETION SYSTEM PROTEIN H"/>
    <property type="match status" value="1"/>
</dbReference>
<evidence type="ECO:0000313" key="3">
    <source>
        <dbReference type="Proteomes" id="UP000006860"/>
    </source>
</evidence>
<dbReference type="eggNOG" id="COG2165">
    <property type="taxonomic scope" value="Bacteria"/>
</dbReference>
<protein>
    <recommendedName>
        <fullName evidence="1">DUF1559 domain-containing protein</fullName>
    </recommendedName>
</protein>
<evidence type="ECO:0000313" key="2">
    <source>
        <dbReference type="EMBL" id="ADY59504.1"/>
    </source>
</evidence>
<dbReference type="RefSeq" id="WP_013628231.1">
    <property type="nucleotide sequence ID" value="NC_015174.1"/>
</dbReference>
<dbReference type="InterPro" id="IPR011453">
    <property type="entry name" value="DUF1559"/>
</dbReference>
<dbReference type="PANTHER" id="PTHR30093">
    <property type="entry name" value="GENERAL SECRETION PATHWAY PROTEIN G"/>
    <property type="match status" value="1"/>
</dbReference>
<dbReference type="SUPFAM" id="SSF54523">
    <property type="entry name" value="Pili subunits"/>
    <property type="match status" value="1"/>
</dbReference>
<sequence length="328" mass="35878">MKRSAFTLIELLVVIAIIAILVALLLPAVQQAREAARRSSCKNNLKQIMLALHNYHDTHNVFPPGYVRPDIADTTPWDSITTNQPAGWAWGAMILPFVEQGPLYDQAGIGAGDYILDHLTEVQVPISTYRCPSDTAPEVGNKSWWYERVGNDISQAAATSNYIGSCCHNYPGANGNSNRVTGPFYRNSNTKMRDITDGTSNTIGIFENAYWQEFSNRTGNVWAGNMMTNSGNERDTNMGTIGAAIFGINDRNGPATFTGNKAIATMFSMNSRHSGGAQCAMFDGSVRFLSENIDFLPPANNWQTGPSAVDSTFERLLSMQDGQPVGEF</sequence>
<dbReference type="Proteomes" id="UP000006860">
    <property type="component" value="Chromosome"/>
</dbReference>
<name>F0SH19_RUBBR</name>
<feature type="domain" description="DUF1559" evidence="1">
    <location>
        <begin position="30"/>
        <end position="295"/>
    </location>
</feature>
<reference evidence="3" key="1">
    <citation type="submission" date="2011-02" db="EMBL/GenBank/DDBJ databases">
        <title>The complete genome of Planctomyces brasiliensis DSM 5305.</title>
        <authorList>
            <person name="Lucas S."/>
            <person name="Copeland A."/>
            <person name="Lapidus A."/>
            <person name="Bruce D."/>
            <person name="Goodwin L."/>
            <person name="Pitluck S."/>
            <person name="Kyrpides N."/>
            <person name="Mavromatis K."/>
            <person name="Pagani I."/>
            <person name="Ivanova N."/>
            <person name="Ovchinnikova G."/>
            <person name="Lu M."/>
            <person name="Detter J.C."/>
            <person name="Han C."/>
            <person name="Land M."/>
            <person name="Hauser L."/>
            <person name="Markowitz V."/>
            <person name="Cheng J.-F."/>
            <person name="Hugenholtz P."/>
            <person name="Woyke T."/>
            <person name="Wu D."/>
            <person name="Tindall B."/>
            <person name="Pomrenke H.G."/>
            <person name="Brambilla E."/>
            <person name="Klenk H.-P."/>
            <person name="Eisen J.A."/>
        </authorList>
    </citation>
    <scope>NUCLEOTIDE SEQUENCE [LARGE SCALE GENOMIC DNA]</scope>
    <source>
        <strain evidence="3">ATCC 49424 / DSM 5305 / JCM 21570 / NBRC 103401 / IFAM 1448</strain>
    </source>
</reference>
<dbReference type="InterPro" id="IPR027558">
    <property type="entry name" value="Pre_pil_HX9DG_C"/>
</dbReference>
<dbReference type="NCBIfam" id="TIGR02532">
    <property type="entry name" value="IV_pilin_GFxxxE"/>
    <property type="match status" value="1"/>
</dbReference>
<proteinExistence type="predicted"/>
<accession>F0SH19</accession>
<gene>
    <name evidence="2" type="ordered locus">Plabr_1895</name>
</gene>
<dbReference type="STRING" id="756272.Plabr_1895"/>
<keyword evidence="3" id="KW-1185">Reference proteome</keyword>
<dbReference type="InterPro" id="IPR045584">
    <property type="entry name" value="Pilin-like"/>
</dbReference>
<dbReference type="AlphaFoldDB" id="F0SH19"/>
<dbReference type="Pfam" id="PF07596">
    <property type="entry name" value="SBP_bac_10"/>
    <property type="match status" value="1"/>
</dbReference>
<dbReference type="NCBIfam" id="TIGR04294">
    <property type="entry name" value="pre_pil_HX9DG"/>
    <property type="match status" value="1"/>
</dbReference>
<dbReference type="OrthoDB" id="209833at2"/>
<dbReference type="Pfam" id="PF07963">
    <property type="entry name" value="N_methyl"/>
    <property type="match status" value="1"/>
</dbReference>
<evidence type="ECO:0000259" key="1">
    <source>
        <dbReference type="Pfam" id="PF07596"/>
    </source>
</evidence>
<dbReference type="InterPro" id="IPR012902">
    <property type="entry name" value="N_methyl_site"/>
</dbReference>
<dbReference type="Gene3D" id="3.30.700.10">
    <property type="entry name" value="Glycoprotein, Type 4 Pilin"/>
    <property type="match status" value="1"/>
</dbReference>
<organism evidence="2 3">
    <name type="scientific">Rubinisphaera brasiliensis (strain ATCC 49424 / DSM 5305 / JCM 21570 / IAM 15109 / NBRC 103401 / IFAM 1448)</name>
    <name type="common">Planctomyces brasiliensis</name>
    <dbReference type="NCBI Taxonomy" id="756272"/>
    <lineage>
        <taxon>Bacteria</taxon>
        <taxon>Pseudomonadati</taxon>
        <taxon>Planctomycetota</taxon>
        <taxon>Planctomycetia</taxon>
        <taxon>Planctomycetales</taxon>
        <taxon>Planctomycetaceae</taxon>
        <taxon>Rubinisphaera</taxon>
    </lineage>
</organism>